<evidence type="ECO:0000259" key="7">
    <source>
        <dbReference type="PROSITE" id="PS50179"/>
    </source>
</evidence>
<evidence type="ECO:0000256" key="2">
    <source>
        <dbReference type="ARBA" id="ARBA00007708"/>
    </source>
</evidence>
<evidence type="ECO:0000259" key="8">
    <source>
        <dbReference type="PROSITE" id="PS50909"/>
    </source>
</evidence>
<feature type="domain" description="GAT" evidence="8">
    <location>
        <begin position="180"/>
        <end position="268"/>
    </location>
</feature>
<evidence type="ECO:0000256" key="3">
    <source>
        <dbReference type="ARBA" id="ARBA00022448"/>
    </source>
</evidence>
<dbReference type="InterPro" id="IPR038425">
    <property type="entry name" value="GAT_sf"/>
</dbReference>
<feature type="region of interest" description="Disordered" evidence="6">
    <location>
        <begin position="471"/>
        <end position="576"/>
    </location>
</feature>
<dbReference type="Pfam" id="PF00790">
    <property type="entry name" value="VHS"/>
    <property type="match status" value="1"/>
</dbReference>
<evidence type="ECO:0000313" key="10">
    <source>
        <dbReference type="Proteomes" id="UP000824469"/>
    </source>
</evidence>
<dbReference type="OMA" id="NSHKGPP"/>
<dbReference type="InterPro" id="IPR044836">
    <property type="entry name" value="TOL_plant"/>
</dbReference>
<dbReference type="GO" id="GO:0005737">
    <property type="term" value="C:cytoplasm"/>
    <property type="evidence" value="ECO:0007669"/>
    <property type="project" value="UniProtKB-ARBA"/>
</dbReference>
<proteinExistence type="inferred from homology"/>
<feature type="compositionally biased region" description="Basic and acidic residues" evidence="6">
    <location>
        <begin position="484"/>
        <end position="496"/>
    </location>
</feature>
<dbReference type="PANTHER" id="PTHR45898:SF3">
    <property type="entry name" value="TOM1-LIKE PROTEIN 5"/>
    <property type="match status" value="1"/>
</dbReference>
<keyword evidence="4" id="KW-0653">Protein transport</keyword>
<dbReference type="InterPro" id="IPR008942">
    <property type="entry name" value="ENTH_VHS"/>
</dbReference>
<dbReference type="GO" id="GO:0016020">
    <property type="term" value="C:membrane"/>
    <property type="evidence" value="ECO:0007669"/>
    <property type="project" value="UniProtKB-SubCell"/>
</dbReference>
<evidence type="ECO:0000256" key="5">
    <source>
        <dbReference type="ARBA" id="ARBA00023136"/>
    </source>
</evidence>
<sequence length="576" mass="63826">MASDLVEGATSDVLCDPDWGLNIELCDIVNDDPRLAKDVLKAVKKRLGNKNPKVQTLALVLLETLIKNSGDNIHSQVIERGVLNEMVKIVKKKPDKEMQEKILVLLNEWKESFGGSRGKFPQYYEAYQELVRAGVKFPQNLDRFAVALENQDTQSTNLSPQSSASPSYSSEFAEASTASSIPGLNLIDIQKARSTVDVLMEMLIALDPLNKEGVKEDVIMDLVEQCSFNKQRAMQLVITTSDEELLFQGLALNDELQHVLAKHDAIASGSYNPSEETPVPSLPQVNVEREEDEAEDHEGQLFRRSLRIHTQSEGEVTITTRNQSTTQPFPPLGPKVNTPLSETLDNLNLLSGDAYESPPSVTLPEVNQGQHTVSSSVFQKATPNKESVFQGITTREQQHSLSQLQDETRAYSNGSISSSVIPTTQHDGNQTKLHEQNMRADQADERKRNILEMQQIDPRCSSKLNNLQVQTNKKTSILPSPQVEHSRKGPQTHDKTVIPAIPPPPSKYTERQKFFQQQKALASGQFSQAHSEAADNDMTGEMHNLSLSNGAHNTPSGYSYSQKSSAHTKNKEGGVR</sequence>
<keyword evidence="3" id="KW-0813">Transport</keyword>
<organism evidence="9 10">
    <name type="scientific">Taxus chinensis</name>
    <name type="common">Chinese yew</name>
    <name type="synonym">Taxus wallichiana var. chinensis</name>
    <dbReference type="NCBI Taxonomy" id="29808"/>
    <lineage>
        <taxon>Eukaryota</taxon>
        <taxon>Viridiplantae</taxon>
        <taxon>Streptophyta</taxon>
        <taxon>Embryophyta</taxon>
        <taxon>Tracheophyta</taxon>
        <taxon>Spermatophyta</taxon>
        <taxon>Pinopsida</taxon>
        <taxon>Pinidae</taxon>
        <taxon>Conifers II</taxon>
        <taxon>Cupressales</taxon>
        <taxon>Taxaceae</taxon>
        <taxon>Taxus</taxon>
    </lineage>
</organism>
<reference evidence="9 10" key="1">
    <citation type="journal article" date="2021" name="Nat. Plants">
        <title>The Taxus genome provides insights into paclitaxel biosynthesis.</title>
        <authorList>
            <person name="Xiong X."/>
            <person name="Gou J."/>
            <person name="Liao Q."/>
            <person name="Li Y."/>
            <person name="Zhou Q."/>
            <person name="Bi G."/>
            <person name="Li C."/>
            <person name="Du R."/>
            <person name="Wang X."/>
            <person name="Sun T."/>
            <person name="Guo L."/>
            <person name="Liang H."/>
            <person name="Lu P."/>
            <person name="Wu Y."/>
            <person name="Zhang Z."/>
            <person name="Ro D.K."/>
            <person name="Shang Y."/>
            <person name="Huang S."/>
            <person name="Yan J."/>
        </authorList>
    </citation>
    <scope>NUCLEOTIDE SEQUENCE [LARGE SCALE GENOMIC DNA]</scope>
    <source>
        <strain evidence="9">Ta-2019</strain>
    </source>
</reference>
<accession>A0AA38FPL5</accession>
<protein>
    <recommendedName>
        <fullName evidence="11">Target of Myb protein 1</fullName>
    </recommendedName>
</protein>
<evidence type="ECO:0000313" key="9">
    <source>
        <dbReference type="EMBL" id="KAH9308086.1"/>
    </source>
</evidence>
<evidence type="ECO:0000256" key="6">
    <source>
        <dbReference type="SAM" id="MobiDB-lite"/>
    </source>
</evidence>
<dbReference type="CDD" id="cd14231">
    <property type="entry name" value="GAT_GGA-like_plant"/>
    <property type="match status" value="1"/>
</dbReference>
<feature type="region of interest" description="Disordered" evidence="6">
    <location>
        <begin position="152"/>
        <end position="171"/>
    </location>
</feature>
<dbReference type="GO" id="GO:0043328">
    <property type="term" value="P:protein transport to vacuole involved in ubiquitin-dependent protein catabolic process via the multivesicular body sorting pathway"/>
    <property type="evidence" value="ECO:0007669"/>
    <property type="project" value="InterPro"/>
</dbReference>
<name>A0AA38FPL5_TAXCH</name>
<comment type="similarity">
    <text evidence="2">Belongs to the TOM1 family.</text>
</comment>
<feature type="compositionally biased region" description="Low complexity" evidence="6">
    <location>
        <begin position="159"/>
        <end position="171"/>
    </location>
</feature>
<feature type="compositionally biased region" description="Basic and acidic residues" evidence="6">
    <location>
        <begin position="432"/>
        <end position="443"/>
    </location>
</feature>
<dbReference type="Proteomes" id="UP000824469">
    <property type="component" value="Unassembled WGS sequence"/>
</dbReference>
<evidence type="ECO:0008006" key="11">
    <source>
        <dbReference type="Google" id="ProtNLM"/>
    </source>
</evidence>
<evidence type="ECO:0000256" key="4">
    <source>
        <dbReference type="ARBA" id="ARBA00022927"/>
    </source>
</evidence>
<keyword evidence="10" id="KW-1185">Reference proteome</keyword>
<dbReference type="PROSITE" id="PS50179">
    <property type="entry name" value="VHS"/>
    <property type="match status" value="1"/>
</dbReference>
<dbReference type="InterPro" id="IPR004152">
    <property type="entry name" value="GAT_dom"/>
</dbReference>
<dbReference type="Gene3D" id="1.25.40.90">
    <property type="match status" value="1"/>
</dbReference>
<dbReference type="Gene3D" id="1.20.58.160">
    <property type="match status" value="1"/>
</dbReference>
<comment type="subcellular location">
    <subcellularLocation>
        <location evidence="1">Membrane</location>
        <topology evidence="1">Peripheral membrane protein</topology>
    </subcellularLocation>
</comment>
<dbReference type="CDD" id="cd03561">
    <property type="entry name" value="VHS"/>
    <property type="match status" value="1"/>
</dbReference>
<gene>
    <name evidence="9" type="ORF">KI387_035997</name>
</gene>
<feature type="compositionally biased region" description="Polar residues" evidence="6">
    <location>
        <begin position="396"/>
        <end position="431"/>
    </location>
</feature>
<dbReference type="GO" id="GO:0035091">
    <property type="term" value="F:phosphatidylinositol binding"/>
    <property type="evidence" value="ECO:0007669"/>
    <property type="project" value="InterPro"/>
</dbReference>
<feature type="compositionally biased region" description="Polar residues" evidence="6">
    <location>
        <begin position="514"/>
        <end position="530"/>
    </location>
</feature>
<dbReference type="SUPFAM" id="SSF89009">
    <property type="entry name" value="GAT-like domain"/>
    <property type="match status" value="1"/>
</dbReference>
<dbReference type="GO" id="GO:0043130">
    <property type="term" value="F:ubiquitin binding"/>
    <property type="evidence" value="ECO:0007669"/>
    <property type="project" value="InterPro"/>
</dbReference>
<keyword evidence="5" id="KW-0472">Membrane</keyword>
<dbReference type="PROSITE" id="PS50909">
    <property type="entry name" value="GAT"/>
    <property type="match status" value="1"/>
</dbReference>
<evidence type="ECO:0000256" key="1">
    <source>
        <dbReference type="ARBA" id="ARBA00004170"/>
    </source>
</evidence>
<feature type="domain" description="VHS" evidence="7">
    <location>
        <begin position="9"/>
        <end position="138"/>
    </location>
</feature>
<dbReference type="AlphaFoldDB" id="A0AA38FPL5"/>
<dbReference type="Pfam" id="PF03127">
    <property type="entry name" value="GAT"/>
    <property type="match status" value="1"/>
</dbReference>
<dbReference type="PANTHER" id="PTHR45898">
    <property type="entry name" value="TOM1-LIKE PROTEIN"/>
    <property type="match status" value="1"/>
</dbReference>
<dbReference type="InterPro" id="IPR002014">
    <property type="entry name" value="VHS_dom"/>
</dbReference>
<dbReference type="SMART" id="SM00288">
    <property type="entry name" value="VHS"/>
    <property type="match status" value="1"/>
</dbReference>
<feature type="region of interest" description="Disordered" evidence="6">
    <location>
        <begin position="396"/>
        <end position="443"/>
    </location>
</feature>
<comment type="caution">
    <text evidence="9">The sequence shown here is derived from an EMBL/GenBank/DDBJ whole genome shotgun (WGS) entry which is preliminary data.</text>
</comment>
<dbReference type="EMBL" id="JAHRHJ020000007">
    <property type="protein sequence ID" value="KAH9308086.1"/>
    <property type="molecule type" value="Genomic_DNA"/>
</dbReference>
<feature type="compositionally biased region" description="Polar residues" evidence="6">
    <location>
        <begin position="545"/>
        <end position="567"/>
    </location>
</feature>
<dbReference type="SUPFAM" id="SSF48464">
    <property type="entry name" value="ENTH/VHS domain"/>
    <property type="match status" value="1"/>
</dbReference>